<dbReference type="Pfam" id="PF14417">
    <property type="entry name" value="MEDS"/>
    <property type="match status" value="1"/>
</dbReference>
<proteinExistence type="predicted"/>
<reference evidence="2 3" key="1">
    <citation type="submission" date="2018-10" db="EMBL/GenBank/DDBJ databases">
        <title>Sequencing the genomes of 1000 actinobacteria strains.</title>
        <authorList>
            <person name="Klenk H.-P."/>
        </authorList>
    </citation>
    <scope>NUCLEOTIDE SEQUENCE [LARGE SCALE GENOMIC DNA]</scope>
    <source>
        <strain evidence="2 3">DSM 43800</strain>
    </source>
</reference>
<dbReference type="InterPro" id="IPR025847">
    <property type="entry name" value="MEDS_domain"/>
</dbReference>
<evidence type="ECO:0000313" key="2">
    <source>
        <dbReference type="EMBL" id="RKT54400.1"/>
    </source>
</evidence>
<comment type="caution">
    <text evidence="2">The sequence shown here is derived from an EMBL/GenBank/DDBJ whole genome shotgun (WGS) entry which is preliminary data.</text>
</comment>
<evidence type="ECO:0000259" key="1">
    <source>
        <dbReference type="Pfam" id="PF14417"/>
    </source>
</evidence>
<dbReference type="RefSeq" id="WP_121006015.1">
    <property type="nucleotide sequence ID" value="NZ_RBXO01000001.1"/>
</dbReference>
<organism evidence="2 3">
    <name type="scientific">Saccharothrix australiensis</name>
    <dbReference type="NCBI Taxonomy" id="2072"/>
    <lineage>
        <taxon>Bacteria</taxon>
        <taxon>Bacillati</taxon>
        <taxon>Actinomycetota</taxon>
        <taxon>Actinomycetes</taxon>
        <taxon>Pseudonocardiales</taxon>
        <taxon>Pseudonocardiaceae</taxon>
        <taxon>Saccharothrix</taxon>
    </lineage>
</organism>
<keyword evidence="3" id="KW-1185">Reference proteome</keyword>
<feature type="domain" description="MEDS" evidence="1">
    <location>
        <begin position="29"/>
        <end position="183"/>
    </location>
</feature>
<dbReference type="EMBL" id="RBXO01000001">
    <property type="protein sequence ID" value="RKT54400.1"/>
    <property type="molecule type" value="Genomic_DNA"/>
</dbReference>
<gene>
    <name evidence="2" type="ORF">C8E97_3020</name>
</gene>
<name>A0A495VZT7_9PSEU</name>
<protein>
    <submittedName>
        <fullName evidence="2">DcmR-like sensory protein</fullName>
    </submittedName>
</protein>
<dbReference type="Proteomes" id="UP000282084">
    <property type="component" value="Unassembled WGS sequence"/>
</dbReference>
<accession>A0A495VZT7</accession>
<dbReference type="OrthoDB" id="5179750at2"/>
<dbReference type="AlphaFoldDB" id="A0A495VZT7"/>
<sequence length="289" mass="30245">MTHSGEPGPDRRGSAVAVRRSCGHGRHEHLCWSYGEPSEFTGRAGRFLADGLALGQRVRLVGAGDADALTALLRGTAGLGAALDSGAAQVVPPAASHAVTDPEALVAAHAAATEEALADGYTGLRVVAEATALVRTPAHLAALLRYEYLVDRYMVGRPFAAMCGYDRAELGEDVMAQLVGVHPRANRPGPFRLHAGHVPDAAVQLGGELDFSGDELLATLLARVDPEPSNGEFVVHAPDLTFIDHHGLLTLAAHARRRGATAVLRTGWAGAARVVALLDLPDVRVEPLS</sequence>
<evidence type="ECO:0000313" key="3">
    <source>
        <dbReference type="Proteomes" id="UP000282084"/>
    </source>
</evidence>